<feature type="signal peptide" evidence="2">
    <location>
        <begin position="1"/>
        <end position="24"/>
    </location>
</feature>
<gene>
    <name evidence="5" type="ORF">ACFFGH_17360</name>
</gene>
<dbReference type="InterPro" id="IPR023650">
    <property type="entry name" value="Beta-lactam_class-A_AS"/>
</dbReference>
<evidence type="ECO:0000313" key="5">
    <source>
        <dbReference type="EMBL" id="MFC0679608.1"/>
    </source>
</evidence>
<dbReference type="Gene3D" id="3.40.710.10">
    <property type="entry name" value="DD-peptidase/beta-lactamase superfamily"/>
    <property type="match status" value="1"/>
</dbReference>
<dbReference type="InterPro" id="IPR027843">
    <property type="entry name" value="DUF4440"/>
</dbReference>
<protein>
    <submittedName>
        <fullName evidence="5">Serine hydrolase</fullName>
    </submittedName>
</protein>
<dbReference type="InterPro" id="IPR032710">
    <property type="entry name" value="NTF2-like_dom_sf"/>
</dbReference>
<feature type="chain" id="PRO_5046162450" evidence="2">
    <location>
        <begin position="25"/>
        <end position="634"/>
    </location>
</feature>
<evidence type="ECO:0000313" key="6">
    <source>
        <dbReference type="Proteomes" id="UP001589896"/>
    </source>
</evidence>
<proteinExistence type="predicted"/>
<organism evidence="5 6">
    <name type="scientific">Lysobacter korlensis</name>
    <dbReference type="NCBI Taxonomy" id="553636"/>
    <lineage>
        <taxon>Bacteria</taxon>
        <taxon>Pseudomonadati</taxon>
        <taxon>Pseudomonadota</taxon>
        <taxon>Gammaproteobacteria</taxon>
        <taxon>Lysobacterales</taxon>
        <taxon>Lysobacteraceae</taxon>
        <taxon>Lysobacter</taxon>
    </lineage>
</organism>
<dbReference type="SUPFAM" id="SSF54427">
    <property type="entry name" value="NTF2-like"/>
    <property type="match status" value="1"/>
</dbReference>
<feature type="domain" description="DUF4440" evidence="4">
    <location>
        <begin position="139"/>
        <end position="251"/>
    </location>
</feature>
<dbReference type="PROSITE" id="PS00146">
    <property type="entry name" value="BETA_LACTAMASE_A"/>
    <property type="match status" value="1"/>
</dbReference>
<dbReference type="GO" id="GO:0016787">
    <property type="term" value="F:hydrolase activity"/>
    <property type="evidence" value="ECO:0007669"/>
    <property type="project" value="UniProtKB-KW"/>
</dbReference>
<accession>A0ABV6RRJ5</accession>
<comment type="caution">
    <text evidence="5">The sequence shown here is derived from an EMBL/GenBank/DDBJ whole genome shotgun (WGS) entry which is preliminary data.</text>
</comment>
<dbReference type="Proteomes" id="UP001589896">
    <property type="component" value="Unassembled WGS sequence"/>
</dbReference>
<dbReference type="InterPro" id="IPR050491">
    <property type="entry name" value="AmpC-like"/>
</dbReference>
<dbReference type="EMBL" id="JBHLTG010000004">
    <property type="protein sequence ID" value="MFC0679608.1"/>
    <property type="molecule type" value="Genomic_DNA"/>
</dbReference>
<name>A0ABV6RRJ5_9GAMM</name>
<dbReference type="PROSITE" id="PS51257">
    <property type="entry name" value="PROKAR_LIPOPROTEIN"/>
    <property type="match status" value="1"/>
</dbReference>
<evidence type="ECO:0000259" key="3">
    <source>
        <dbReference type="Pfam" id="PF00144"/>
    </source>
</evidence>
<dbReference type="Gene3D" id="3.10.450.50">
    <property type="match status" value="1"/>
</dbReference>
<evidence type="ECO:0000259" key="4">
    <source>
        <dbReference type="Pfam" id="PF14534"/>
    </source>
</evidence>
<dbReference type="SUPFAM" id="SSF56601">
    <property type="entry name" value="beta-lactamase/transpeptidase-like"/>
    <property type="match status" value="1"/>
</dbReference>
<dbReference type="Pfam" id="PF00144">
    <property type="entry name" value="Beta-lactamase"/>
    <property type="match status" value="1"/>
</dbReference>
<reference evidence="5 6" key="1">
    <citation type="submission" date="2024-09" db="EMBL/GenBank/DDBJ databases">
        <authorList>
            <person name="Sun Q."/>
            <person name="Mori K."/>
        </authorList>
    </citation>
    <scope>NUCLEOTIDE SEQUENCE [LARGE SCALE GENOMIC DNA]</scope>
    <source>
        <strain evidence="5 6">KCTC 23076</strain>
    </source>
</reference>
<keyword evidence="5" id="KW-0378">Hydrolase</keyword>
<keyword evidence="2" id="KW-0732">Signal</keyword>
<dbReference type="RefSeq" id="WP_386670546.1">
    <property type="nucleotide sequence ID" value="NZ_JBHLTG010000004.1"/>
</dbReference>
<feature type="domain" description="Beta-lactamase-related" evidence="3">
    <location>
        <begin position="297"/>
        <end position="607"/>
    </location>
</feature>
<dbReference type="Pfam" id="PF14534">
    <property type="entry name" value="DUF4440"/>
    <property type="match status" value="1"/>
</dbReference>
<dbReference type="InterPro" id="IPR012338">
    <property type="entry name" value="Beta-lactam/transpept-like"/>
</dbReference>
<dbReference type="InterPro" id="IPR001466">
    <property type="entry name" value="Beta-lactam-related"/>
</dbReference>
<keyword evidence="6" id="KW-1185">Reference proteome</keyword>
<evidence type="ECO:0000256" key="1">
    <source>
        <dbReference type="SAM" id="MobiDB-lite"/>
    </source>
</evidence>
<sequence>MKNLLPVALAAAFLCACPSIGAHASAGSTATESRPAVEATGHASVVGRYTLDGGPELQVSEHEGQLLGRLGGNDPTVLEPLSARTFRPAAQPDARITFEPPSGRAERVVVVMPGARMQGVRIDPPADADPVSLDDELARLDAALFHAAFVACDIVRIRGMLAEDIEFVHDRSGLRQRGDVIKDFERLTADCPAGRGIRRELVEGSLRAFPIAHVGALQTGEHRFIEAGAQTYTAARFSTLWRKESNGAWRVARVLSYDHRPVPVGSATPATAPAATPPAASAVARLAETVLAAAYDPDAPGAAVLVMRGDEVLFRGARGLADVDANVPLSPDARFRIGSVTKQIAAAGLLKLVEAGRVALEDPLSKYLPRYPGAARITVEQLLNHTSGIGNYTEMPGIMEGPIQRDLTTEQLVDHFKGQAPDFAPGGGWKYNNSGYVLVGAVIETVSGQPWHRYLKQELFTPLGMNDTGYGADPDVTARQVKGYGTDGHGAVPAKPLSMTQPHAGGALVSTVDDLARWSRALHGGRVLRPDLYMRMITPVGQATESGYGYGISISREQGSPAFEHGGWIFGFTSHLIYVPEPGLSVVVLHNSDSPSRGREPGSIARQLTAAALGEPLADSGTTASRAVQRAKTL</sequence>
<dbReference type="PANTHER" id="PTHR46825:SF9">
    <property type="entry name" value="BETA-LACTAMASE-RELATED DOMAIN-CONTAINING PROTEIN"/>
    <property type="match status" value="1"/>
</dbReference>
<dbReference type="PANTHER" id="PTHR46825">
    <property type="entry name" value="D-ALANYL-D-ALANINE-CARBOXYPEPTIDASE/ENDOPEPTIDASE AMPH"/>
    <property type="match status" value="1"/>
</dbReference>
<evidence type="ECO:0000256" key="2">
    <source>
        <dbReference type="SAM" id="SignalP"/>
    </source>
</evidence>
<feature type="region of interest" description="Disordered" evidence="1">
    <location>
        <begin position="615"/>
        <end position="634"/>
    </location>
</feature>